<evidence type="ECO:0000313" key="1">
    <source>
        <dbReference type="EMBL" id="GBP55718.1"/>
    </source>
</evidence>
<gene>
    <name evidence="1" type="ORF">EVAR_32970_1</name>
</gene>
<proteinExistence type="predicted"/>
<sequence length="83" mass="9624">MPQFEPYGRYGRVVLATRPVQYITRYLLASGDRCMLTSRFCLQLRCDDAGSESYNQIRSPPRAPRVCRYATVVPFEMSRRLAD</sequence>
<dbReference type="EMBL" id="BGZK01000676">
    <property type="protein sequence ID" value="GBP55718.1"/>
    <property type="molecule type" value="Genomic_DNA"/>
</dbReference>
<organism evidence="1 2">
    <name type="scientific">Eumeta variegata</name>
    <name type="common">Bagworm moth</name>
    <name type="synonym">Eumeta japonica</name>
    <dbReference type="NCBI Taxonomy" id="151549"/>
    <lineage>
        <taxon>Eukaryota</taxon>
        <taxon>Metazoa</taxon>
        <taxon>Ecdysozoa</taxon>
        <taxon>Arthropoda</taxon>
        <taxon>Hexapoda</taxon>
        <taxon>Insecta</taxon>
        <taxon>Pterygota</taxon>
        <taxon>Neoptera</taxon>
        <taxon>Endopterygota</taxon>
        <taxon>Lepidoptera</taxon>
        <taxon>Glossata</taxon>
        <taxon>Ditrysia</taxon>
        <taxon>Tineoidea</taxon>
        <taxon>Psychidae</taxon>
        <taxon>Oiketicinae</taxon>
        <taxon>Eumeta</taxon>
    </lineage>
</organism>
<dbReference type="Proteomes" id="UP000299102">
    <property type="component" value="Unassembled WGS sequence"/>
</dbReference>
<protein>
    <submittedName>
        <fullName evidence="1">Uncharacterized protein</fullName>
    </submittedName>
</protein>
<accession>A0A4C1WWA8</accession>
<dbReference type="AlphaFoldDB" id="A0A4C1WWA8"/>
<evidence type="ECO:0000313" key="2">
    <source>
        <dbReference type="Proteomes" id="UP000299102"/>
    </source>
</evidence>
<reference evidence="1 2" key="1">
    <citation type="journal article" date="2019" name="Commun. Biol.">
        <title>The bagworm genome reveals a unique fibroin gene that provides high tensile strength.</title>
        <authorList>
            <person name="Kono N."/>
            <person name="Nakamura H."/>
            <person name="Ohtoshi R."/>
            <person name="Tomita M."/>
            <person name="Numata K."/>
            <person name="Arakawa K."/>
        </authorList>
    </citation>
    <scope>NUCLEOTIDE SEQUENCE [LARGE SCALE GENOMIC DNA]</scope>
</reference>
<comment type="caution">
    <text evidence="1">The sequence shown here is derived from an EMBL/GenBank/DDBJ whole genome shotgun (WGS) entry which is preliminary data.</text>
</comment>
<keyword evidence="2" id="KW-1185">Reference proteome</keyword>
<name>A0A4C1WWA8_EUMVA</name>